<keyword evidence="1" id="KW-0813">Transport</keyword>
<dbReference type="Gene3D" id="3.40.50.2300">
    <property type="match status" value="1"/>
</dbReference>
<dbReference type="InterPro" id="IPR036095">
    <property type="entry name" value="PTS_EIIB-like_sf"/>
</dbReference>
<dbReference type="GO" id="GO:0016301">
    <property type="term" value="F:kinase activity"/>
    <property type="evidence" value="ECO:0007669"/>
    <property type="project" value="UniProtKB-KW"/>
</dbReference>
<evidence type="ECO:0000313" key="10">
    <source>
        <dbReference type="Proteomes" id="UP000181884"/>
    </source>
</evidence>
<evidence type="ECO:0000256" key="5">
    <source>
        <dbReference type="ARBA" id="ARBA00022683"/>
    </source>
</evidence>
<dbReference type="GO" id="GO:0008982">
    <property type="term" value="F:protein-N(PI)-phosphohistidine-sugar phosphotransferase activity"/>
    <property type="evidence" value="ECO:0007669"/>
    <property type="project" value="InterPro"/>
</dbReference>
<dbReference type="PROSITE" id="PS51100">
    <property type="entry name" value="PTS_EIIB_TYPE_3"/>
    <property type="match status" value="1"/>
</dbReference>
<keyword evidence="5" id="KW-0598">Phosphotransferase system</keyword>
<dbReference type="GO" id="GO:0009401">
    <property type="term" value="P:phosphoenolpyruvate-dependent sugar phosphotransferase system"/>
    <property type="evidence" value="ECO:0007669"/>
    <property type="project" value="UniProtKB-KW"/>
</dbReference>
<dbReference type="InterPro" id="IPR051819">
    <property type="entry name" value="PTS_sugar-specific_EIIB"/>
</dbReference>
<accession>A0A1L8REC1</accession>
<keyword evidence="6" id="KW-0418">Kinase</keyword>
<dbReference type="STRING" id="214095.RU97_GL002203"/>
<evidence type="ECO:0000256" key="7">
    <source>
        <dbReference type="PROSITE-ProRule" id="PRU00423"/>
    </source>
</evidence>
<evidence type="ECO:0000313" key="9">
    <source>
        <dbReference type="EMBL" id="OJG18130.1"/>
    </source>
</evidence>
<evidence type="ECO:0000256" key="6">
    <source>
        <dbReference type="ARBA" id="ARBA00022777"/>
    </source>
</evidence>
<dbReference type="Pfam" id="PF02302">
    <property type="entry name" value="PTS_IIB"/>
    <property type="match status" value="1"/>
</dbReference>
<dbReference type="InterPro" id="IPR003501">
    <property type="entry name" value="PTS_EIIB_2/3"/>
</dbReference>
<keyword evidence="10" id="KW-1185">Reference proteome</keyword>
<evidence type="ECO:0000259" key="8">
    <source>
        <dbReference type="PROSITE" id="PS51100"/>
    </source>
</evidence>
<dbReference type="CDD" id="cd05564">
    <property type="entry name" value="PTS_IIB_chitobiose_lichenan"/>
    <property type="match status" value="1"/>
</dbReference>
<dbReference type="AlphaFoldDB" id="A0A1L8REC1"/>
<keyword evidence="2" id="KW-0597">Phosphoprotein</keyword>
<keyword evidence="4" id="KW-0808">Transferase</keyword>
<name>A0A1L8REC1_9ENTE</name>
<protein>
    <recommendedName>
        <fullName evidence="8">PTS EIIB type-3 domain-containing protein</fullName>
    </recommendedName>
</protein>
<dbReference type="PANTHER" id="PTHR34581">
    <property type="entry name" value="PTS SYSTEM N,N'-DIACETYLCHITOBIOSE-SPECIFIC EIIB COMPONENT"/>
    <property type="match status" value="1"/>
</dbReference>
<organism evidence="9 10">
    <name type="scientific">Enterococcus canis</name>
    <dbReference type="NCBI Taxonomy" id="214095"/>
    <lineage>
        <taxon>Bacteria</taxon>
        <taxon>Bacillati</taxon>
        <taxon>Bacillota</taxon>
        <taxon>Bacilli</taxon>
        <taxon>Lactobacillales</taxon>
        <taxon>Enterococcaceae</taxon>
        <taxon>Enterococcus</taxon>
    </lineage>
</organism>
<dbReference type="EMBL" id="JXKH01000005">
    <property type="protein sequence ID" value="OJG18130.1"/>
    <property type="molecule type" value="Genomic_DNA"/>
</dbReference>
<proteinExistence type="predicted"/>
<feature type="domain" description="PTS EIIB type-3" evidence="8">
    <location>
        <begin position="1"/>
        <end position="91"/>
    </location>
</feature>
<dbReference type="InterPro" id="IPR013012">
    <property type="entry name" value="PTS_EIIB_3"/>
</dbReference>
<evidence type="ECO:0000256" key="4">
    <source>
        <dbReference type="ARBA" id="ARBA00022679"/>
    </source>
</evidence>
<evidence type="ECO:0000256" key="2">
    <source>
        <dbReference type="ARBA" id="ARBA00022553"/>
    </source>
</evidence>
<dbReference type="Proteomes" id="UP000181884">
    <property type="component" value="Unassembled WGS sequence"/>
</dbReference>
<evidence type="ECO:0000256" key="1">
    <source>
        <dbReference type="ARBA" id="ARBA00022448"/>
    </source>
</evidence>
<comment type="caution">
    <text evidence="7">Lacks conserved residue(s) required for the propagation of feature annotation.</text>
</comment>
<reference evidence="9 10" key="1">
    <citation type="submission" date="2014-12" db="EMBL/GenBank/DDBJ databases">
        <title>Draft genome sequences of 29 type strains of Enterococci.</title>
        <authorList>
            <person name="Zhong Z."/>
            <person name="Sun Z."/>
            <person name="Liu W."/>
            <person name="Zhang W."/>
            <person name="Zhang H."/>
        </authorList>
    </citation>
    <scope>NUCLEOTIDE SEQUENCE [LARGE SCALE GENOMIC DNA]</scope>
    <source>
        <strain evidence="9 10">DSM 17029</strain>
    </source>
</reference>
<keyword evidence="3" id="KW-0762">Sugar transport</keyword>
<sequence>MSSGFLAQKTRKAAKKRGIAASVEAKSESEATQYFDSIDVLLLGPHYAAYQTEMQEQAQPYNVKVAVIPQDIYGMLDGEGLLDFAIEQVDR</sequence>
<evidence type="ECO:0000256" key="3">
    <source>
        <dbReference type="ARBA" id="ARBA00022597"/>
    </source>
</evidence>
<dbReference type="PANTHER" id="PTHR34581:SF2">
    <property type="entry name" value="PTS SYSTEM N,N'-DIACETYLCHITOBIOSE-SPECIFIC EIIB COMPONENT"/>
    <property type="match status" value="1"/>
</dbReference>
<comment type="caution">
    <text evidence="9">The sequence shown here is derived from an EMBL/GenBank/DDBJ whole genome shotgun (WGS) entry which is preliminary data.</text>
</comment>
<dbReference type="SUPFAM" id="SSF52794">
    <property type="entry name" value="PTS system IIB component-like"/>
    <property type="match status" value="1"/>
</dbReference>
<gene>
    <name evidence="9" type="ORF">RU97_GL002203</name>
</gene>